<keyword evidence="6" id="KW-0381">Hypersensitive response</keyword>
<evidence type="ECO:0000259" key="14">
    <source>
        <dbReference type="Pfam" id="PF23559"/>
    </source>
</evidence>
<evidence type="ECO:0000313" key="18">
    <source>
        <dbReference type="Proteomes" id="UP000826271"/>
    </source>
</evidence>
<dbReference type="InterPro" id="IPR058922">
    <property type="entry name" value="WHD_DRP"/>
</dbReference>
<dbReference type="Gene3D" id="3.40.50.300">
    <property type="entry name" value="P-loop containing nucleotide triphosphate hydrolases"/>
    <property type="match status" value="1"/>
</dbReference>
<comment type="function">
    <text evidence="1">Confers resistance to late blight (Phytophthora infestans) races carrying the avirulence gene Avr1. Resistance proteins guard the plant against pathogens that contain an appropriate avirulence protein via an indirect interaction with this avirulence protein. That triggers a defense system including the hypersensitive response, which restricts the pathogen growth.</text>
</comment>
<dbReference type="Gene3D" id="1.10.10.10">
    <property type="entry name" value="Winged helix-like DNA-binding domain superfamily/Winged helix DNA-binding domain"/>
    <property type="match status" value="1"/>
</dbReference>
<dbReference type="SUPFAM" id="SSF52058">
    <property type="entry name" value="L domain-like"/>
    <property type="match status" value="1"/>
</dbReference>
<feature type="domain" description="Disease resistance protein winged helix" evidence="14">
    <location>
        <begin position="695"/>
        <end position="765"/>
    </location>
</feature>
<organism evidence="17 18">
    <name type="scientific">Buddleja alternifolia</name>
    <dbReference type="NCBI Taxonomy" id="168488"/>
    <lineage>
        <taxon>Eukaryota</taxon>
        <taxon>Viridiplantae</taxon>
        <taxon>Streptophyta</taxon>
        <taxon>Embryophyta</taxon>
        <taxon>Tracheophyta</taxon>
        <taxon>Spermatophyta</taxon>
        <taxon>Magnoliopsida</taxon>
        <taxon>eudicotyledons</taxon>
        <taxon>Gunneridae</taxon>
        <taxon>Pentapetalae</taxon>
        <taxon>asterids</taxon>
        <taxon>lamiids</taxon>
        <taxon>Lamiales</taxon>
        <taxon>Scrophulariaceae</taxon>
        <taxon>Buddlejeae</taxon>
        <taxon>Buddleja</taxon>
    </lineage>
</organism>
<dbReference type="EMBL" id="WHWC01000018">
    <property type="protein sequence ID" value="KAG8365652.1"/>
    <property type="molecule type" value="Genomic_DNA"/>
</dbReference>
<keyword evidence="11" id="KW-0175">Coiled coil</keyword>
<dbReference type="InterPro" id="IPR042197">
    <property type="entry name" value="Apaf_helical"/>
</dbReference>
<feature type="domain" description="NB-ARC" evidence="12">
    <location>
        <begin position="430"/>
        <end position="615"/>
    </location>
</feature>
<dbReference type="PANTHER" id="PTHR23155">
    <property type="entry name" value="DISEASE RESISTANCE PROTEIN RP"/>
    <property type="match status" value="1"/>
</dbReference>
<evidence type="ECO:0000259" key="15">
    <source>
        <dbReference type="Pfam" id="PF23598"/>
    </source>
</evidence>
<evidence type="ECO:0000256" key="2">
    <source>
        <dbReference type="ARBA" id="ARBA00004496"/>
    </source>
</evidence>
<dbReference type="Pfam" id="PF00931">
    <property type="entry name" value="NB-ARC"/>
    <property type="match status" value="1"/>
</dbReference>
<evidence type="ECO:0000256" key="8">
    <source>
        <dbReference type="ARBA" id="ARBA00022741"/>
    </source>
</evidence>
<evidence type="ECO:0000259" key="12">
    <source>
        <dbReference type="Pfam" id="PF00931"/>
    </source>
</evidence>
<evidence type="ECO:0000256" key="10">
    <source>
        <dbReference type="ARBA" id="ARBA00022840"/>
    </source>
</evidence>
<dbReference type="Proteomes" id="UP000826271">
    <property type="component" value="Unassembled WGS sequence"/>
</dbReference>
<dbReference type="GO" id="GO:0043531">
    <property type="term" value="F:ADP binding"/>
    <property type="evidence" value="ECO:0007669"/>
    <property type="project" value="InterPro"/>
</dbReference>
<feature type="coiled-coil region" evidence="11">
    <location>
        <begin position="349"/>
        <end position="416"/>
    </location>
</feature>
<evidence type="ECO:0000256" key="3">
    <source>
        <dbReference type="ARBA" id="ARBA00008894"/>
    </source>
</evidence>
<dbReference type="Pfam" id="PF23598">
    <property type="entry name" value="LRR_14"/>
    <property type="match status" value="1"/>
</dbReference>
<feature type="domain" description="Transposase MuDR plant" evidence="13">
    <location>
        <begin position="1426"/>
        <end position="1489"/>
    </location>
</feature>
<proteinExistence type="inferred from homology"/>
<dbReference type="InterPro" id="IPR044974">
    <property type="entry name" value="Disease_R_plants"/>
</dbReference>
<keyword evidence="9" id="KW-0611">Plant defense</keyword>
<dbReference type="InterPro" id="IPR002182">
    <property type="entry name" value="NB-ARC"/>
</dbReference>
<comment type="similarity">
    <text evidence="3">Belongs to the disease resistance NB-LRR family.</text>
</comment>
<dbReference type="PANTHER" id="PTHR23155:SF1152">
    <property type="entry name" value="AAA+ ATPASE DOMAIN-CONTAINING PROTEIN"/>
    <property type="match status" value="1"/>
</dbReference>
<dbReference type="InterPro" id="IPR032675">
    <property type="entry name" value="LRR_dom_sf"/>
</dbReference>
<evidence type="ECO:0000256" key="4">
    <source>
        <dbReference type="ARBA" id="ARBA00022490"/>
    </source>
</evidence>
<sequence>MAYAALVSLKITIERLLNSSRISIVPNPCPHIEKLCNEVDSLLEFLQRKPTLEISSSCSSRERVIADDLERRTVEAVYKIEDGLESYVSSQFLSHCERFGIDFHQVEGDIDSFAETVKQIKEDYRIQIHKDDDVSSRIDFGRSVLAYHSLISLMKEMEEVQEPEPYPDPSRFICPKVEHVHKELASLQLLLERTTSSSGSMISRRSQKAIFDLDSHIREATDKFCNVFKCNTLDFYHYRTIFHFEKLEQECDLFATKLSKIKEEYNTQVLELSKPSVEDNDINVVVSSRIDFGRSDKERSEMTYAALISLMNKIEDIYYSENSIVPRCPKIEFVYKDLGSLQVLIERSYKKSQEVNANLDRQIREATSKLEKALELYQTAIFESCFLKARDSLTDLQRLEQEIDFFTTSVSKIKEEYTARECSKIIGLHDEMNKLKFRLISDDEDAHDVVSIVGMVGIGKTTLARHVYEDPLILTHFQRRAWVTIGHNYKFEKIMSDLLDQLSPDIHNDDISGTWMQKEFNPLYNSLSFKRYLIVFDDIWASEVWHMFKRFLPCNKKGSKIVLTTRRKEDYCAESLTTYTHRMQFPWSIYIHKMRFLNNEESWYMFREKVFAENSCPPELEKAAKKIVQNCEGLPLAISILANHLSKSEKTLEYWTNVAEKRIPIFDTADELEVILSSYKYLPLQLKACFLYMGVFPQDSEISASKLTKLWCVEGLFEPNPSNNLEFTAYQCLEGLVSNSLVMVRKKSSYGGPNTCGIHYIFQHLLLTEASKYKFFHVINRYASGLTEAIRGHRRICTHNNVLFGIKDVHKSMLSISTVVRSLLFTGQDHQYPVPMCSGLSLLRVLDALTIRFYNFPFEILQLFRLRYLAFTYNGELPAPISKLWDLQCLIVRKHLSIKHGGGPSYLPMEIWELKELKHLQVMGYDLPDPRGGSLPNLLTLLDVSFHSCTEEVFKGIPNLGKLGIQIEIPLDVVEPFYWPNDLRHLDKLYSLTCIIVNPNHTSRVVAPLPPFPTLPSKLLKLCLSGFGYPWGHLSQIIGDLSCLRILKLRNYAFRGPEWKPFWRGPLHFLLIEDTNLEFLKGNFRYVTHLTFRHCYKLKTICTCWENLEMMELVDCNPSATEQAEMIRSESDFSLCVHFSGSDNGKFTIKIHHSGIFITLGKTKYVGGKFSHVDHCDADEMSLIELNNMANEIGLQGQFAFYCNRGRGVVNDSNGLVLTQTDIDAMNLAKFVDKNRMVGVFIDHQNGLQNESVGEVLHELPNGVEERTVEPVGVDVTNLDCPVFEGVFERADGMDVEEADGVDVEDVEELVYVESPVHSEREHSTESLDIIDDRVNIDSESEQSMGSDSDFSEKLVDSDFEISDDDSMFDQNIDPEAEWGGGGLHEGRDVSLQIITGTSLGNGFEQPRPNLHNGHPIFNLNLDKGFGVGLCFSDMKEFREGVRQDSIMQGREVRFTINDDKRVQAKCKHETCGWVVYASKVQDEDTVQIKTYNGTH</sequence>
<dbReference type="Gene3D" id="3.80.10.10">
    <property type="entry name" value="Ribonuclease Inhibitor"/>
    <property type="match status" value="1"/>
</dbReference>
<dbReference type="Pfam" id="PF03108">
    <property type="entry name" value="DBD_Tnp_Mut"/>
    <property type="match status" value="1"/>
</dbReference>
<dbReference type="Pfam" id="PF26130">
    <property type="entry name" value="PB1-like"/>
    <property type="match status" value="1"/>
</dbReference>
<accession>A0AAV6WAV8</accession>
<comment type="subcellular location">
    <subcellularLocation>
        <location evidence="2">Cytoplasm</location>
    </subcellularLocation>
</comment>
<dbReference type="InterPro" id="IPR027417">
    <property type="entry name" value="P-loop_NTPase"/>
</dbReference>
<evidence type="ECO:0000256" key="7">
    <source>
        <dbReference type="ARBA" id="ARBA00022737"/>
    </source>
</evidence>
<evidence type="ECO:0000256" key="9">
    <source>
        <dbReference type="ARBA" id="ARBA00022821"/>
    </source>
</evidence>
<evidence type="ECO:0000256" key="1">
    <source>
        <dbReference type="ARBA" id="ARBA00002074"/>
    </source>
</evidence>
<dbReference type="GO" id="GO:0005737">
    <property type="term" value="C:cytoplasm"/>
    <property type="evidence" value="ECO:0007669"/>
    <property type="project" value="UniProtKB-SubCell"/>
</dbReference>
<evidence type="ECO:0000256" key="11">
    <source>
        <dbReference type="SAM" id="Coils"/>
    </source>
</evidence>
<keyword evidence="7" id="KW-0677">Repeat</keyword>
<keyword evidence="8" id="KW-0547">Nucleotide-binding</keyword>
<evidence type="ECO:0000259" key="13">
    <source>
        <dbReference type="Pfam" id="PF03108"/>
    </source>
</evidence>
<dbReference type="InterPro" id="IPR036388">
    <property type="entry name" value="WH-like_DNA-bd_sf"/>
</dbReference>
<feature type="domain" description="Disease resistance R13L4/SHOC-2-like LRR" evidence="15">
    <location>
        <begin position="820"/>
        <end position="963"/>
    </location>
</feature>
<dbReference type="Pfam" id="PF23559">
    <property type="entry name" value="WHD_DRP"/>
    <property type="match status" value="1"/>
</dbReference>
<dbReference type="InterPro" id="IPR055414">
    <property type="entry name" value="LRR_R13L4/SHOC2-like"/>
</dbReference>
<evidence type="ECO:0000313" key="17">
    <source>
        <dbReference type="EMBL" id="KAG8365652.1"/>
    </source>
</evidence>
<keyword evidence="5" id="KW-0433">Leucine-rich repeat</keyword>
<evidence type="ECO:0008006" key="19">
    <source>
        <dbReference type="Google" id="ProtNLM"/>
    </source>
</evidence>
<dbReference type="SUPFAM" id="SSF52540">
    <property type="entry name" value="P-loop containing nucleoside triphosphate hydrolases"/>
    <property type="match status" value="1"/>
</dbReference>
<dbReference type="GO" id="GO:0005524">
    <property type="term" value="F:ATP binding"/>
    <property type="evidence" value="ECO:0007669"/>
    <property type="project" value="UniProtKB-KW"/>
</dbReference>
<name>A0AAV6WAV8_9LAMI</name>
<keyword evidence="18" id="KW-1185">Reference proteome</keyword>
<dbReference type="Gene3D" id="1.20.5.4130">
    <property type="match status" value="2"/>
</dbReference>
<gene>
    <name evidence="17" type="ORF">BUALT_Bualt18G0128300</name>
</gene>
<dbReference type="GO" id="GO:0009626">
    <property type="term" value="P:plant-type hypersensitive response"/>
    <property type="evidence" value="ECO:0007669"/>
    <property type="project" value="UniProtKB-KW"/>
</dbReference>
<dbReference type="InterPro" id="IPR004332">
    <property type="entry name" value="Transposase_MuDR"/>
</dbReference>
<evidence type="ECO:0000256" key="6">
    <source>
        <dbReference type="ARBA" id="ARBA00022667"/>
    </source>
</evidence>
<comment type="caution">
    <text evidence="17">The sequence shown here is derived from an EMBL/GenBank/DDBJ whole genome shotgun (WGS) entry which is preliminary data.</text>
</comment>
<keyword evidence="4" id="KW-0963">Cytoplasm</keyword>
<protein>
    <recommendedName>
        <fullName evidence="19">Transposase MuDR plant domain-containing protein</fullName>
    </recommendedName>
</protein>
<feature type="domain" description="PB1-like" evidence="16">
    <location>
        <begin position="1146"/>
        <end position="1242"/>
    </location>
</feature>
<keyword evidence="10" id="KW-0067">ATP-binding</keyword>
<dbReference type="InterPro" id="IPR058594">
    <property type="entry name" value="PB1-like_dom_pln"/>
</dbReference>
<evidence type="ECO:0000256" key="5">
    <source>
        <dbReference type="ARBA" id="ARBA00022614"/>
    </source>
</evidence>
<evidence type="ECO:0000259" key="16">
    <source>
        <dbReference type="Pfam" id="PF26130"/>
    </source>
</evidence>
<dbReference type="FunFam" id="3.40.50.300:FF:001091">
    <property type="entry name" value="Probable disease resistance protein At1g61300"/>
    <property type="match status" value="1"/>
</dbReference>
<dbReference type="PRINTS" id="PR00364">
    <property type="entry name" value="DISEASERSIST"/>
</dbReference>
<reference evidence="17" key="1">
    <citation type="submission" date="2019-10" db="EMBL/GenBank/DDBJ databases">
        <authorList>
            <person name="Zhang R."/>
            <person name="Pan Y."/>
            <person name="Wang J."/>
            <person name="Ma R."/>
            <person name="Yu S."/>
        </authorList>
    </citation>
    <scope>NUCLEOTIDE SEQUENCE</scope>
    <source>
        <strain evidence="17">LA-IB0</strain>
        <tissue evidence="17">Leaf</tissue>
    </source>
</reference>
<dbReference type="Gene3D" id="1.10.8.430">
    <property type="entry name" value="Helical domain of apoptotic protease-activating factors"/>
    <property type="match status" value="1"/>
</dbReference>